<dbReference type="PANTHER" id="PTHR45786">
    <property type="entry name" value="DNA BINDING PROTEIN-LIKE"/>
    <property type="match status" value="1"/>
</dbReference>
<evidence type="ECO:0000256" key="1">
    <source>
        <dbReference type="SAM" id="MobiDB-lite"/>
    </source>
</evidence>
<accession>A0ABN7VQP3</accession>
<reference evidence="3 4" key="1">
    <citation type="submission" date="2021-06" db="EMBL/GenBank/DDBJ databases">
        <authorList>
            <person name="Kallberg Y."/>
            <person name="Tangrot J."/>
            <person name="Rosling A."/>
        </authorList>
    </citation>
    <scope>NUCLEOTIDE SEQUENCE [LARGE SCALE GENOMIC DNA]</scope>
    <source>
        <strain evidence="3 4">120-4 pot B 10/14</strain>
    </source>
</reference>
<sequence length="556" mass="64827">MDLKKKKTTYIYCYGNNFDILNKWFGSNIFKYKIQIKRSSKNLFKKKHRDIIRIHISKVHESITKKFSKILKNIKPEILIITSKLTFDEFKIGIGKLHIDNMDYIISINGHSYNIYKGDKKFFLQEIKEVKKETIRIKNKLENDKNYNINKDDENKDSESEDDEYVDENEESEHEVIENKTSEERQRSLKRRRKVTNVETRVEVEITNMIETTLNYDSIQSVETEVPITTNKTNIQVNRRWIKRYELGRMDQTCAYCGAKFWMEEKDLSSNRRSPTFAICCAHGKVCLPPLLEFPSYLLNLYISSEPTANLFRKNIRKYNNILACTSFGANIDKFHRRGVSNFRIHGQVYHRIGSLLPEEGHAPAFAQLYIYDTAHENQNRCNIMQDLDEGILQNLQNMLDQHNPYIQNFRQVRDAIQTDPTIEVSLLIHGDRTKDSRRYNIPIASEVAAIMVGDGHEQCKLHCNSRAILTPKNDDVENISNLIMEQFPGELHIYPSADDVSLMEDRIPILLLRNLDLAQGLCNGTRLICRGLQSKVIDAEIITGTHIEKRVFIPR</sequence>
<comment type="caution">
    <text evidence="3">The sequence shown here is derived from an EMBL/GenBank/DDBJ whole genome shotgun (WGS) entry which is preliminary data.</text>
</comment>
<dbReference type="Proteomes" id="UP000789901">
    <property type="component" value="Unassembled WGS sequence"/>
</dbReference>
<feature type="compositionally biased region" description="Basic and acidic residues" evidence="1">
    <location>
        <begin position="174"/>
        <end position="187"/>
    </location>
</feature>
<dbReference type="Pfam" id="PF21530">
    <property type="entry name" value="Pif1_2B_dom"/>
    <property type="match status" value="1"/>
</dbReference>
<proteinExistence type="predicted"/>
<name>A0ABN7VQP3_GIGMA</name>
<dbReference type="EMBL" id="CAJVQB010019851">
    <property type="protein sequence ID" value="CAG8792515.1"/>
    <property type="molecule type" value="Genomic_DNA"/>
</dbReference>
<feature type="compositionally biased region" description="Basic and acidic residues" evidence="1">
    <location>
        <begin position="146"/>
        <end position="158"/>
    </location>
</feature>
<organism evidence="3 4">
    <name type="scientific">Gigaspora margarita</name>
    <dbReference type="NCBI Taxonomy" id="4874"/>
    <lineage>
        <taxon>Eukaryota</taxon>
        <taxon>Fungi</taxon>
        <taxon>Fungi incertae sedis</taxon>
        <taxon>Mucoromycota</taxon>
        <taxon>Glomeromycotina</taxon>
        <taxon>Glomeromycetes</taxon>
        <taxon>Diversisporales</taxon>
        <taxon>Gigasporaceae</taxon>
        <taxon>Gigaspora</taxon>
    </lineage>
</organism>
<dbReference type="InterPro" id="IPR027417">
    <property type="entry name" value="P-loop_NTPase"/>
</dbReference>
<gene>
    <name evidence="3" type="ORF">GMARGA_LOCUS21460</name>
</gene>
<dbReference type="InterPro" id="IPR049163">
    <property type="entry name" value="Pif1-like_2B_dom"/>
</dbReference>
<feature type="domain" description="DNA helicase Pif1-like 2B" evidence="2">
    <location>
        <begin position="508"/>
        <end position="530"/>
    </location>
</feature>
<evidence type="ECO:0000259" key="2">
    <source>
        <dbReference type="Pfam" id="PF21530"/>
    </source>
</evidence>
<feature type="compositionally biased region" description="Acidic residues" evidence="1">
    <location>
        <begin position="159"/>
        <end position="173"/>
    </location>
</feature>
<protein>
    <submittedName>
        <fullName evidence="3">10471_t:CDS:1</fullName>
    </submittedName>
</protein>
<keyword evidence="4" id="KW-1185">Reference proteome</keyword>
<evidence type="ECO:0000313" key="3">
    <source>
        <dbReference type="EMBL" id="CAG8792515.1"/>
    </source>
</evidence>
<feature type="region of interest" description="Disordered" evidence="1">
    <location>
        <begin position="146"/>
        <end position="194"/>
    </location>
</feature>
<feature type="non-terminal residue" evidence="3">
    <location>
        <position position="556"/>
    </location>
</feature>
<evidence type="ECO:0000313" key="4">
    <source>
        <dbReference type="Proteomes" id="UP000789901"/>
    </source>
</evidence>
<dbReference type="SUPFAM" id="SSF52540">
    <property type="entry name" value="P-loop containing nucleoside triphosphate hydrolases"/>
    <property type="match status" value="1"/>
</dbReference>
<dbReference type="PANTHER" id="PTHR45786:SF74">
    <property type="entry name" value="ATP-DEPENDENT DNA HELICASE"/>
    <property type="match status" value="1"/>
</dbReference>